<reference evidence="1" key="1">
    <citation type="journal article" date="2021" name="Proc. Natl. Acad. Sci. U.S.A.">
        <title>A Catalog of Tens of Thousands of Viruses from Human Metagenomes Reveals Hidden Associations with Chronic Diseases.</title>
        <authorList>
            <person name="Tisza M.J."/>
            <person name="Buck C.B."/>
        </authorList>
    </citation>
    <scope>NUCLEOTIDE SEQUENCE</scope>
    <source>
        <strain evidence="1">CtfJc17</strain>
    </source>
</reference>
<protein>
    <submittedName>
        <fullName evidence="1">Uncharacterized protein</fullName>
    </submittedName>
</protein>
<organism evidence="1">
    <name type="scientific">Myoviridae sp. ctfJc17</name>
    <dbReference type="NCBI Taxonomy" id="2827612"/>
    <lineage>
        <taxon>Viruses</taxon>
        <taxon>Duplodnaviria</taxon>
        <taxon>Heunggongvirae</taxon>
        <taxon>Uroviricota</taxon>
        <taxon>Caudoviricetes</taxon>
    </lineage>
</organism>
<accession>A0A8S5LR36</accession>
<dbReference type="EMBL" id="BK015898">
    <property type="protein sequence ID" value="DAD72414.1"/>
    <property type="molecule type" value="Genomic_DNA"/>
</dbReference>
<proteinExistence type="predicted"/>
<name>A0A8S5LR36_9CAUD</name>
<evidence type="ECO:0000313" key="1">
    <source>
        <dbReference type="EMBL" id="DAD72414.1"/>
    </source>
</evidence>
<sequence length="118" mass="13356">MRSIKPNLVKTWFTKNQAILNIDSQVDEKGVLEYLSFLIDEGYLHIPEFTFKAYNCSELAPGRIVHNFYYELSNRTLTGAQINSILAECPLLFDDGSQPKPAYTAYLGSLYITLIAEA</sequence>